<dbReference type="Proteomes" id="UP001595829">
    <property type="component" value="Unassembled WGS sequence"/>
</dbReference>
<reference evidence="2" key="1">
    <citation type="journal article" date="2019" name="Int. J. Syst. Evol. Microbiol.">
        <title>The Global Catalogue of Microorganisms (GCM) 10K type strain sequencing project: providing services to taxonomists for standard genome sequencing and annotation.</title>
        <authorList>
            <consortium name="The Broad Institute Genomics Platform"/>
            <consortium name="The Broad Institute Genome Sequencing Center for Infectious Disease"/>
            <person name="Wu L."/>
            <person name="Ma J."/>
        </authorList>
    </citation>
    <scope>NUCLEOTIDE SEQUENCE [LARGE SCALE GENOMIC DNA]</scope>
    <source>
        <strain evidence="2">CGMCC 4.1648</strain>
    </source>
</reference>
<evidence type="ECO:0000313" key="2">
    <source>
        <dbReference type="Proteomes" id="UP001595829"/>
    </source>
</evidence>
<protein>
    <submittedName>
        <fullName evidence="1">Uncharacterized protein</fullName>
    </submittedName>
</protein>
<dbReference type="EMBL" id="JBHSJD010000009">
    <property type="protein sequence ID" value="MFC5023307.1"/>
    <property type="molecule type" value="Genomic_DNA"/>
</dbReference>
<evidence type="ECO:0000313" key="1">
    <source>
        <dbReference type="EMBL" id="MFC5023307.1"/>
    </source>
</evidence>
<name>A0ABV9XED8_9ACTN</name>
<proteinExistence type="predicted"/>
<accession>A0ABV9XED8</accession>
<sequence length="192" mass="20788">MEVFTKGIDRLPDRPCAGAVERDTVARALPSARKAVEKEVLSPDQFDWIMFTCSVTTSDGHMILGDVQPTMGSLDEWRDYFSGGKLEENAVEVSSGDVLIRTSSGYAAAYVPCTLSREAESQRGEHKPIQGLVVVADTLGRTRAKGTELAQVMGDFAYQLAVHVYKIGGCQQPRTFPDALPPVASGEPVIEP</sequence>
<gene>
    <name evidence="1" type="ORF">ACFPM3_14295</name>
</gene>
<organism evidence="1 2">
    <name type="scientific">Streptomyces coeruleoprunus</name>
    <dbReference type="NCBI Taxonomy" id="285563"/>
    <lineage>
        <taxon>Bacteria</taxon>
        <taxon>Bacillati</taxon>
        <taxon>Actinomycetota</taxon>
        <taxon>Actinomycetes</taxon>
        <taxon>Kitasatosporales</taxon>
        <taxon>Streptomycetaceae</taxon>
        <taxon>Streptomyces</taxon>
    </lineage>
</organism>
<dbReference type="RefSeq" id="WP_345688432.1">
    <property type="nucleotide sequence ID" value="NZ_BAABIT010000001.1"/>
</dbReference>
<comment type="caution">
    <text evidence="1">The sequence shown here is derived from an EMBL/GenBank/DDBJ whole genome shotgun (WGS) entry which is preliminary data.</text>
</comment>
<keyword evidence="2" id="KW-1185">Reference proteome</keyword>